<accession>A0EB18</accession>
<name>A0EB18_PARTE</name>
<proteinExistence type="predicted"/>
<dbReference type="KEGG" id="ptm:GSPATT00025219001"/>
<keyword evidence="2" id="KW-1185">Reference proteome</keyword>
<gene>
    <name evidence="1" type="ORF">GSPATT00025219001</name>
</gene>
<dbReference type="HOGENOM" id="CLU_1638661_0_0_1"/>
<reference evidence="1 2" key="1">
    <citation type="journal article" date="2006" name="Nature">
        <title>Global trends of whole-genome duplications revealed by the ciliate Paramecium tetraurelia.</title>
        <authorList>
            <consortium name="Genoscope"/>
            <person name="Aury J.-M."/>
            <person name="Jaillon O."/>
            <person name="Duret L."/>
            <person name="Noel B."/>
            <person name="Jubin C."/>
            <person name="Porcel B.M."/>
            <person name="Segurens B."/>
            <person name="Daubin V."/>
            <person name="Anthouard V."/>
            <person name="Aiach N."/>
            <person name="Arnaiz O."/>
            <person name="Billaut A."/>
            <person name="Beisson J."/>
            <person name="Blanc I."/>
            <person name="Bouhouche K."/>
            <person name="Camara F."/>
            <person name="Duharcourt S."/>
            <person name="Guigo R."/>
            <person name="Gogendeau D."/>
            <person name="Katinka M."/>
            <person name="Keller A.-M."/>
            <person name="Kissmehl R."/>
            <person name="Klotz C."/>
            <person name="Koll F."/>
            <person name="Le Moue A."/>
            <person name="Lepere C."/>
            <person name="Malinsky S."/>
            <person name="Nowacki M."/>
            <person name="Nowak J.K."/>
            <person name="Plattner H."/>
            <person name="Poulain J."/>
            <person name="Ruiz F."/>
            <person name="Serrano V."/>
            <person name="Zagulski M."/>
            <person name="Dessen P."/>
            <person name="Betermier M."/>
            <person name="Weissenbach J."/>
            <person name="Scarpelli C."/>
            <person name="Schachter V."/>
            <person name="Sperling L."/>
            <person name="Meyer E."/>
            <person name="Cohen J."/>
            <person name="Wincker P."/>
        </authorList>
    </citation>
    <scope>NUCLEOTIDE SEQUENCE [LARGE SCALE GENOMIC DNA]</scope>
    <source>
        <strain evidence="1 2">Stock d4-2</strain>
    </source>
</reference>
<dbReference type="Proteomes" id="UP000000600">
    <property type="component" value="Unassembled WGS sequence"/>
</dbReference>
<protein>
    <submittedName>
        <fullName evidence="1">Uncharacterized protein</fullName>
    </submittedName>
</protein>
<dbReference type="OrthoDB" id="10626076at2759"/>
<evidence type="ECO:0000313" key="1">
    <source>
        <dbReference type="EMBL" id="CAK92485.1"/>
    </source>
</evidence>
<evidence type="ECO:0000313" key="2">
    <source>
        <dbReference type="Proteomes" id="UP000000600"/>
    </source>
</evidence>
<dbReference type="AlphaFoldDB" id="A0EB18"/>
<dbReference type="InParanoid" id="A0EB18"/>
<organism evidence="1 2">
    <name type="scientific">Paramecium tetraurelia</name>
    <dbReference type="NCBI Taxonomy" id="5888"/>
    <lineage>
        <taxon>Eukaryota</taxon>
        <taxon>Sar</taxon>
        <taxon>Alveolata</taxon>
        <taxon>Ciliophora</taxon>
        <taxon>Intramacronucleata</taxon>
        <taxon>Oligohymenophorea</taxon>
        <taxon>Peniculida</taxon>
        <taxon>Parameciidae</taxon>
        <taxon>Paramecium</taxon>
    </lineage>
</organism>
<dbReference type="GeneID" id="5045667"/>
<dbReference type="RefSeq" id="XP_001459882.1">
    <property type="nucleotide sequence ID" value="XM_001459845.2"/>
</dbReference>
<dbReference type="EMBL" id="CT868668">
    <property type="protein sequence ID" value="CAK92485.1"/>
    <property type="molecule type" value="Genomic_DNA"/>
</dbReference>
<sequence length="162" mass="19606">MMDPNIVGEKHYTVTNHSKISLLFWVWMNCLKMINLLLPELEKYKDSFLNHSSCLKSSQEERVNSFHLMTLFLDSEHYLMVKVMNTQKMHSICKVHLRMSLKKLKELQLKQQNEIQFNKIQHIKQEIQYKQQFGKSISFSLFVQYDYFEFVFFQENQITLQK</sequence>